<feature type="transmembrane region" description="Helical" evidence="9">
    <location>
        <begin position="276"/>
        <end position="297"/>
    </location>
</feature>
<dbReference type="InterPro" id="IPR020846">
    <property type="entry name" value="MFS_dom"/>
</dbReference>
<evidence type="ECO:0000256" key="2">
    <source>
        <dbReference type="ARBA" id="ARBA00008537"/>
    </source>
</evidence>
<feature type="transmembrane region" description="Helical" evidence="9">
    <location>
        <begin position="135"/>
        <end position="157"/>
    </location>
</feature>
<feature type="transmembrane region" description="Helical" evidence="9">
    <location>
        <begin position="342"/>
        <end position="362"/>
    </location>
</feature>
<feature type="transmembrane region" description="Helical" evidence="9">
    <location>
        <begin position="102"/>
        <end position="123"/>
    </location>
</feature>
<gene>
    <name evidence="11" type="ORF">DSM112329_04822</name>
</gene>
<dbReference type="InterPro" id="IPR036259">
    <property type="entry name" value="MFS_trans_sf"/>
</dbReference>
<dbReference type="PANTHER" id="PTHR42718">
    <property type="entry name" value="MAJOR FACILITATOR SUPERFAMILY MULTIDRUG TRANSPORTER MFSC"/>
    <property type="match status" value="1"/>
</dbReference>
<feature type="transmembrane region" description="Helical" evidence="9">
    <location>
        <begin position="163"/>
        <end position="185"/>
    </location>
</feature>
<comment type="similarity">
    <text evidence="2">Belongs to the major facilitator superfamily. EmrB family.</text>
</comment>
<dbReference type="EMBL" id="CP114014">
    <property type="protein sequence ID" value="XAY07928.1"/>
    <property type="molecule type" value="Genomic_DNA"/>
</dbReference>
<comment type="subcellular location">
    <subcellularLocation>
        <location evidence="1">Cell membrane</location>
        <topology evidence="1">Multi-pass membrane protein</topology>
    </subcellularLocation>
</comment>
<dbReference type="GO" id="GO:0005886">
    <property type="term" value="C:plasma membrane"/>
    <property type="evidence" value="ECO:0007669"/>
    <property type="project" value="UniProtKB-SubCell"/>
</dbReference>
<feature type="transmembrane region" description="Helical" evidence="9">
    <location>
        <begin position="234"/>
        <end position="256"/>
    </location>
</feature>
<dbReference type="NCBIfam" id="TIGR00711">
    <property type="entry name" value="efflux_EmrB"/>
    <property type="match status" value="1"/>
</dbReference>
<dbReference type="KEGG" id="parq:DSM112329_04822"/>
<evidence type="ECO:0000256" key="6">
    <source>
        <dbReference type="ARBA" id="ARBA00022989"/>
    </source>
</evidence>
<name>A0AAU7B1U7_9ACTN</name>
<evidence type="ECO:0000313" key="11">
    <source>
        <dbReference type="EMBL" id="XAY07928.1"/>
    </source>
</evidence>
<keyword evidence="5 9" id="KW-0812">Transmembrane</keyword>
<reference evidence="11" key="1">
    <citation type="submission" date="2022-12" db="EMBL/GenBank/DDBJ databases">
        <title>Paraconexibacter alkalitolerans sp. nov. and Baekduia alba sp. nov., isolated from soil and emended description of the genera Paraconexibacter (Chun et al., 2020) and Baekduia (An et al., 2020).</title>
        <authorList>
            <person name="Vieira S."/>
            <person name="Huber K.J."/>
            <person name="Geppert A."/>
            <person name="Wolf J."/>
            <person name="Neumann-Schaal M."/>
            <person name="Muesken M."/>
            <person name="Overmann J."/>
        </authorList>
    </citation>
    <scope>NUCLEOTIDE SEQUENCE</scope>
    <source>
        <strain evidence="11">AEG42_29</strain>
    </source>
</reference>
<dbReference type="RefSeq" id="WP_354699115.1">
    <property type="nucleotide sequence ID" value="NZ_CP114014.1"/>
</dbReference>
<evidence type="ECO:0000256" key="4">
    <source>
        <dbReference type="ARBA" id="ARBA00022475"/>
    </source>
</evidence>
<evidence type="ECO:0000256" key="1">
    <source>
        <dbReference type="ARBA" id="ARBA00004651"/>
    </source>
</evidence>
<feature type="transmembrane region" description="Helical" evidence="9">
    <location>
        <begin position="12"/>
        <end position="33"/>
    </location>
</feature>
<keyword evidence="6 9" id="KW-1133">Transmembrane helix</keyword>
<dbReference type="GO" id="GO:0022857">
    <property type="term" value="F:transmembrane transporter activity"/>
    <property type="evidence" value="ECO:0007669"/>
    <property type="project" value="InterPro"/>
</dbReference>
<dbReference type="SUPFAM" id="SSF103473">
    <property type="entry name" value="MFS general substrate transporter"/>
    <property type="match status" value="1"/>
</dbReference>
<organism evidence="11">
    <name type="scientific">Paraconexibacter sp. AEG42_29</name>
    <dbReference type="NCBI Taxonomy" id="2997339"/>
    <lineage>
        <taxon>Bacteria</taxon>
        <taxon>Bacillati</taxon>
        <taxon>Actinomycetota</taxon>
        <taxon>Thermoleophilia</taxon>
        <taxon>Solirubrobacterales</taxon>
        <taxon>Paraconexibacteraceae</taxon>
        <taxon>Paraconexibacter</taxon>
    </lineage>
</organism>
<dbReference type="Gene3D" id="1.20.1250.20">
    <property type="entry name" value="MFS general substrate transporter like domains"/>
    <property type="match status" value="2"/>
</dbReference>
<evidence type="ECO:0000256" key="8">
    <source>
        <dbReference type="SAM" id="MobiDB-lite"/>
    </source>
</evidence>
<proteinExistence type="inferred from homology"/>
<dbReference type="AlphaFoldDB" id="A0AAU7B1U7"/>
<evidence type="ECO:0000259" key="10">
    <source>
        <dbReference type="PROSITE" id="PS50850"/>
    </source>
</evidence>
<feature type="domain" description="Major facilitator superfamily (MFS) profile" evidence="10">
    <location>
        <begin position="11"/>
        <end position="496"/>
    </location>
</feature>
<evidence type="ECO:0000256" key="9">
    <source>
        <dbReference type="SAM" id="Phobius"/>
    </source>
</evidence>
<dbReference type="InterPro" id="IPR004638">
    <property type="entry name" value="EmrB-like"/>
</dbReference>
<protein>
    <recommendedName>
        <fullName evidence="10">Major facilitator superfamily (MFS) profile domain-containing protein</fullName>
    </recommendedName>
</protein>
<dbReference type="InterPro" id="IPR011701">
    <property type="entry name" value="MFS"/>
</dbReference>
<dbReference type="CDD" id="cd17503">
    <property type="entry name" value="MFS_LmrB_MDR_like"/>
    <property type="match status" value="1"/>
</dbReference>
<feature type="transmembrane region" description="Helical" evidence="9">
    <location>
        <begin position="53"/>
        <end position="70"/>
    </location>
</feature>
<evidence type="ECO:0000256" key="7">
    <source>
        <dbReference type="ARBA" id="ARBA00023136"/>
    </source>
</evidence>
<feature type="transmembrane region" description="Helical" evidence="9">
    <location>
        <begin position="309"/>
        <end position="330"/>
    </location>
</feature>
<sequence>MRDLPKDVQRIAIVVIVGAIMSILDTTIVNVALETLRVDLDAPLSTIQWVSTGYLLALASVIPLTGWAAERFGPRRVWLTVVSAFVVTSGLCGLAWNVESLIAFRVLQGAAGGMIMPVGMITLAQAAGPQRMGRVMSVVGVPMLLAPILGPVLGGLILDSISWRWIFLVNLPVGAVGLVLAARLLPRERAVGNVGAAGTDGGPPPLDWRGLVLLSPGVALLVFGLAEYGTERTFFGAVTAWLPVLAGLVAIVTFVVRAWSTAHPLVDVRLFRSPGFSAAAATTFLVGTALFGSMLLLPLYYQLARGESALVAGLLLVPQGLGAALAMNVGGRLTDRIGAGPVVLGGLTILSAGTVVFCFVGPDTSYWLLGGGLFLRGLGLGATMMPSMAAAYATLERSQVPRATPQLNVLQRVGGSLGAALLTVLLQNRITSELAAANGGAGVTGGDGFSGAPLSDAARERVADPLASAFAHTYWWALALTLAAFVPALILARVEGRARRQASATAADEARRANADPSGVAAAA</sequence>
<keyword evidence="7 9" id="KW-0472">Membrane</keyword>
<evidence type="ECO:0000256" key="5">
    <source>
        <dbReference type="ARBA" id="ARBA00022692"/>
    </source>
</evidence>
<feature type="transmembrane region" description="Helical" evidence="9">
    <location>
        <begin position="474"/>
        <end position="492"/>
    </location>
</feature>
<dbReference type="PANTHER" id="PTHR42718:SF9">
    <property type="entry name" value="MAJOR FACILITATOR SUPERFAMILY MULTIDRUG TRANSPORTER MFSC"/>
    <property type="match status" value="1"/>
</dbReference>
<keyword evidence="3" id="KW-0813">Transport</keyword>
<dbReference type="Pfam" id="PF07690">
    <property type="entry name" value="MFS_1"/>
    <property type="match status" value="1"/>
</dbReference>
<feature type="transmembrane region" description="Helical" evidence="9">
    <location>
        <begin position="374"/>
        <end position="395"/>
    </location>
</feature>
<keyword evidence="4" id="KW-1003">Cell membrane</keyword>
<evidence type="ECO:0000256" key="3">
    <source>
        <dbReference type="ARBA" id="ARBA00022448"/>
    </source>
</evidence>
<feature type="region of interest" description="Disordered" evidence="8">
    <location>
        <begin position="504"/>
        <end position="524"/>
    </location>
</feature>
<accession>A0AAU7B1U7</accession>
<dbReference type="PROSITE" id="PS50850">
    <property type="entry name" value="MFS"/>
    <property type="match status" value="1"/>
</dbReference>
<feature type="transmembrane region" description="Helical" evidence="9">
    <location>
        <begin position="77"/>
        <end position="96"/>
    </location>
</feature>